<organism evidence="2 3">
    <name type="scientific">Streptomyces rimosus subsp. rimosus (strain ATCC 10970 / DSM 40260 / JCM 4667 / NRRL 2234)</name>
    <dbReference type="NCBI Taxonomy" id="1265868"/>
    <lineage>
        <taxon>Bacteria</taxon>
        <taxon>Bacillati</taxon>
        <taxon>Actinomycetota</taxon>
        <taxon>Actinomycetes</taxon>
        <taxon>Kitasatosporales</taxon>
        <taxon>Streptomycetaceae</taxon>
        <taxon>Streptomyces</taxon>
    </lineage>
</organism>
<evidence type="ECO:0000313" key="2">
    <source>
        <dbReference type="EMBL" id="QST85561.1"/>
    </source>
</evidence>
<evidence type="ECO:0000256" key="1">
    <source>
        <dbReference type="SAM" id="MobiDB-lite"/>
    </source>
</evidence>
<dbReference type="GeneID" id="66860404"/>
<dbReference type="Proteomes" id="UP000011074">
    <property type="component" value="Chromosome"/>
</dbReference>
<reference evidence="2" key="3">
    <citation type="journal article" date="2021" name="bioRxiv">
        <title>Bilateral symmetry of linear streptomycete chromosomes.</title>
        <authorList>
            <person name="Algora-Gallardo L."/>
            <person name="Schniete J.K."/>
            <person name="Mark D.R."/>
            <person name="Hunter I.S."/>
            <person name="Herron P.R."/>
        </authorList>
    </citation>
    <scope>NUCLEOTIDE SEQUENCE</scope>
    <source>
        <strain evidence="2">ATCC 10970</strain>
    </source>
</reference>
<proteinExistence type="predicted"/>
<gene>
    <name evidence="2" type="ORF">SRIM_040490</name>
</gene>
<dbReference type="RefSeq" id="WP_129820789.1">
    <property type="nucleotide sequence ID" value="NZ_CP048261.1"/>
</dbReference>
<dbReference type="AlphaFoldDB" id="A0A8A1V264"/>
<reference evidence="2" key="2">
    <citation type="submission" date="2020-01" db="EMBL/GenBank/DDBJ databases">
        <authorList>
            <person name="Algora L."/>
            <person name="Schniete J.K."/>
            <person name="MacFadyen A."/>
            <person name="Hoskisson P.A."/>
            <person name="Hunter I.S."/>
            <person name="Herron P.R."/>
        </authorList>
    </citation>
    <scope>NUCLEOTIDE SEQUENCE</scope>
    <source>
        <strain evidence="2">ATCC 10970</strain>
    </source>
</reference>
<evidence type="ECO:0000313" key="3">
    <source>
        <dbReference type="Proteomes" id="UP000011074"/>
    </source>
</evidence>
<accession>A0A8A1V264</accession>
<sequence length="154" mass="16466">MNNEKAESPASSVLALAEEVLLEEFQQQVVADPQSALETVDRLVMGMHSASCGATGTARKAGVSWHEIGRAHAALEGAGILLRQAAALFLALPAADRVAEREMLAHALGEQPDEDDDEARGCEDAGGVHAVEDNWSAAVERFRRNTRAPLPPFR</sequence>
<reference evidence="2" key="1">
    <citation type="submission" date="2012-12" db="EMBL/GenBank/DDBJ databases">
        <authorList>
            <person name="Pethick F.E."/>
            <person name="MacFadyen A.C."/>
            <person name="Tang Z."/>
            <person name="Sangal V."/>
            <person name="Tze-Tze L."/>
            <person name="Chu J."/>
            <person name="Guo M."/>
            <person name="Kirby R."/>
            <person name="Hoskisson P.A."/>
            <person name="Herron P.R."/>
            <person name="Hunter I.S."/>
        </authorList>
    </citation>
    <scope>NUCLEOTIDE SEQUENCE</scope>
    <source>
        <strain evidence="2">ATCC 10970</strain>
    </source>
</reference>
<name>A0A8A1V264_STRR1</name>
<feature type="region of interest" description="Disordered" evidence="1">
    <location>
        <begin position="107"/>
        <end position="127"/>
    </location>
</feature>
<dbReference type="EMBL" id="CP048261">
    <property type="protein sequence ID" value="QST85561.1"/>
    <property type="molecule type" value="Genomic_DNA"/>
</dbReference>
<protein>
    <submittedName>
        <fullName evidence="2">Uncharacterized protein</fullName>
    </submittedName>
</protein>